<dbReference type="Gene3D" id="3.10.490.10">
    <property type="entry name" value="Gamma-glutamyl cyclotransferase-like"/>
    <property type="match status" value="1"/>
</dbReference>
<dbReference type="SUPFAM" id="SSF110857">
    <property type="entry name" value="Gamma-glutamyl cyclotransferase-like"/>
    <property type="match status" value="1"/>
</dbReference>
<evidence type="ECO:0000313" key="2">
    <source>
        <dbReference type="EMBL" id="TKC65368.1"/>
    </source>
</evidence>
<keyword evidence="2" id="KW-0808">Transferase</keyword>
<accession>A0A4U1GM66</accession>
<comment type="caution">
    <text evidence="2">The sequence shown here is derived from an EMBL/GenBank/DDBJ whole genome shotgun (WGS) entry which is preliminary data.</text>
</comment>
<dbReference type="InterPro" id="IPR036568">
    <property type="entry name" value="GGCT-like_sf"/>
</dbReference>
<dbReference type="Proteomes" id="UP000309594">
    <property type="component" value="Unassembled WGS sequence"/>
</dbReference>
<organism evidence="2 3">
    <name type="scientific">Pedobacter hiemivivus</name>
    <dbReference type="NCBI Taxonomy" id="2530454"/>
    <lineage>
        <taxon>Bacteria</taxon>
        <taxon>Pseudomonadati</taxon>
        <taxon>Bacteroidota</taxon>
        <taxon>Sphingobacteriia</taxon>
        <taxon>Sphingobacteriales</taxon>
        <taxon>Sphingobacteriaceae</taxon>
        <taxon>Pedobacter</taxon>
    </lineage>
</organism>
<reference evidence="2 3" key="1">
    <citation type="submission" date="2019-04" db="EMBL/GenBank/DDBJ databases">
        <title>Pedobacter sp. RP-1-16 sp. nov., isolated from Arctic soil.</title>
        <authorList>
            <person name="Dahal R.H."/>
            <person name="Kim D.-U."/>
        </authorList>
    </citation>
    <scope>NUCLEOTIDE SEQUENCE [LARGE SCALE GENOMIC DNA]</scope>
    <source>
        <strain evidence="2 3">RP-1-16</strain>
    </source>
</reference>
<dbReference type="InterPro" id="IPR009288">
    <property type="entry name" value="AIG2-like_dom"/>
</dbReference>
<protein>
    <submittedName>
        <fullName evidence="2">Gamma-glutamylcyclotransferase</fullName>
    </submittedName>
</protein>
<name>A0A4U1GM66_9SPHI</name>
<evidence type="ECO:0000313" key="3">
    <source>
        <dbReference type="Proteomes" id="UP000309594"/>
    </source>
</evidence>
<dbReference type="Pfam" id="PF06094">
    <property type="entry name" value="GGACT"/>
    <property type="match status" value="1"/>
</dbReference>
<evidence type="ECO:0000259" key="1">
    <source>
        <dbReference type="Pfam" id="PF06094"/>
    </source>
</evidence>
<dbReference type="InterPro" id="IPR013024">
    <property type="entry name" value="GGCT-like"/>
</dbReference>
<sequence>MNEYLFSYGTLQKDKVQLETFGRLLIGSQDTLNGYKLSTIVIVDEDVLATSGQEIHLLAMPSDEATDHIDGVIFEITHEELLAADGYETDAYKRVKLEFASGREAWIYVAS</sequence>
<dbReference type="EMBL" id="SWDX01000001">
    <property type="protein sequence ID" value="TKC65368.1"/>
    <property type="molecule type" value="Genomic_DNA"/>
</dbReference>
<dbReference type="CDD" id="cd06661">
    <property type="entry name" value="GGCT_like"/>
    <property type="match status" value="1"/>
</dbReference>
<dbReference type="AlphaFoldDB" id="A0A4U1GM66"/>
<feature type="domain" description="Gamma-glutamylcyclotransferase AIG2-like" evidence="1">
    <location>
        <begin position="5"/>
        <end position="110"/>
    </location>
</feature>
<proteinExistence type="predicted"/>
<gene>
    <name evidence="2" type="ORF">FBD94_02095</name>
</gene>
<dbReference type="RefSeq" id="WP_136878889.1">
    <property type="nucleotide sequence ID" value="NZ_SWDX01000001.1"/>
</dbReference>
<dbReference type="GO" id="GO:0016740">
    <property type="term" value="F:transferase activity"/>
    <property type="evidence" value="ECO:0007669"/>
    <property type="project" value="UniProtKB-KW"/>
</dbReference>